<dbReference type="EMBL" id="GL876981">
    <property type="protein sequence ID" value="KLU92545.1"/>
    <property type="molecule type" value="Genomic_DNA"/>
</dbReference>
<keyword evidence="4" id="KW-1185">Reference proteome</keyword>
<evidence type="ECO:0000313" key="4">
    <source>
        <dbReference type="Proteomes" id="UP000011715"/>
    </source>
</evidence>
<protein>
    <submittedName>
        <fullName evidence="2">Chitin deacetylase 1</fullName>
    </submittedName>
</protein>
<dbReference type="eggNOG" id="ENOG502QQRF">
    <property type="taxonomic scope" value="Eukaryota"/>
</dbReference>
<dbReference type="EMBL" id="ADBL01002831">
    <property type="status" value="NOT_ANNOTATED_CDS"/>
    <property type="molecule type" value="Genomic_DNA"/>
</dbReference>
<feature type="region of interest" description="Disordered" evidence="1">
    <location>
        <begin position="24"/>
        <end position="48"/>
    </location>
</feature>
<dbReference type="AlphaFoldDB" id="A0A0C4EFE7"/>
<reference evidence="3" key="4">
    <citation type="journal article" date="2015" name="G3 (Bethesda)">
        <title>Genome sequences of three phytopathogenic species of the Magnaporthaceae family of fungi.</title>
        <authorList>
            <person name="Okagaki L.H."/>
            <person name="Nunes C.C."/>
            <person name="Sailsbery J."/>
            <person name="Clay B."/>
            <person name="Brown D."/>
            <person name="John T."/>
            <person name="Oh Y."/>
            <person name="Young N."/>
            <person name="Fitzgerald M."/>
            <person name="Haas B.J."/>
            <person name="Zeng Q."/>
            <person name="Young S."/>
            <person name="Adiconis X."/>
            <person name="Fan L."/>
            <person name="Levin J.Z."/>
            <person name="Mitchell T.K."/>
            <person name="Okubara P.A."/>
            <person name="Farman M.L."/>
            <person name="Kohn L.M."/>
            <person name="Birren B."/>
            <person name="Ma L.-J."/>
            <person name="Dean R.A."/>
        </authorList>
    </citation>
    <scope>NUCLEOTIDE SEQUENCE</scope>
    <source>
        <strain evidence="3">ATCC 64411 / 73-15</strain>
    </source>
</reference>
<proteinExistence type="predicted"/>
<organism evidence="3 4">
    <name type="scientific">Magnaporthiopsis poae (strain ATCC 64411 / 73-15)</name>
    <name type="common">Kentucky bluegrass fungus</name>
    <name type="synonym">Magnaporthe poae</name>
    <dbReference type="NCBI Taxonomy" id="644358"/>
    <lineage>
        <taxon>Eukaryota</taxon>
        <taxon>Fungi</taxon>
        <taxon>Dikarya</taxon>
        <taxon>Ascomycota</taxon>
        <taxon>Pezizomycotina</taxon>
        <taxon>Sordariomycetes</taxon>
        <taxon>Sordariomycetidae</taxon>
        <taxon>Magnaporthales</taxon>
        <taxon>Magnaporthaceae</taxon>
        <taxon>Magnaporthiopsis</taxon>
    </lineage>
</organism>
<reference evidence="2" key="3">
    <citation type="submission" date="2011-03" db="EMBL/GenBank/DDBJ databases">
        <title>Annotation of Magnaporthe poae ATCC 64411.</title>
        <authorList>
            <person name="Ma L.-J."/>
            <person name="Dead R."/>
            <person name="Young S.K."/>
            <person name="Zeng Q."/>
            <person name="Gargeya S."/>
            <person name="Fitzgerald M."/>
            <person name="Haas B."/>
            <person name="Abouelleil A."/>
            <person name="Alvarado L."/>
            <person name="Arachchi H.M."/>
            <person name="Berlin A."/>
            <person name="Brown A."/>
            <person name="Chapman S.B."/>
            <person name="Chen Z."/>
            <person name="Dunbar C."/>
            <person name="Freedman E."/>
            <person name="Gearin G."/>
            <person name="Gellesch M."/>
            <person name="Goldberg J."/>
            <person name="Griggs A."/>
            <person name="Gujja S."/>
            <person name="Heiman D."/>
            <person name="Howarth C."/>
            <person name="Larson L."/>
            <person name="Lui A."/>
            <person name="MacDonald P.J.P."/>
            <person name="Mehta T."/>
            <person name="Montmayeur A."/>
            <person name="Murphy C."/>
            <person name="Neiman D."/>
            <person name="Pearson M."/>
            <person name="Priest M."/>
            <person name="Roberts A."/>
            <person name="Saif S."/>
            <person name="Shea T."/>
            <person name="Shenoy N."/>
            <person name="Sisk P."/>
            <person name="Stolte C."/>
            <person name="Sykes S."/>
            <person name="Yandava C."/>
            <person name="Wortman J."/>
            <person name="Nusbaum C."/>
            <person name="Birren B."/>
        </authorList>
    </citation>
    <scope>NUCLEOTIDE SEQUENCE</scope>
    <source>
        <strain evidence="2">ATCC 64411</strain>
    </source>
</reference>
<name>A0A0C4EFE7_MAGP6</name>
<dbReference type="Proteomes" id="UP000011715">
    <property type="component" value="Unassembled WGS sequence"/>
</dbReference>
<sequence length="117" mass="12657">MSLEVALKGKITAVETDSLAALFGDGERPVPSGDGMAEREDLGRTTRQRARLQRAGFWRLFRPLSKHGPRSTLYASTQGLECDAEVAGHDVASRAYHWTDHLVTATSPSAASAMSSR</sequence>
<gene>
    <name evidence="2" type="ORF">MAPG_11490</name>
</gene>
<reference evidence="4" key="2">
    <citation type="submission" date="2010-05" db="EMBL/GenBank/DDBJ databases">
        <title>The genome sequence of Magnaporthe poae strain ATCC 64411.</title>
        <authorList>
            <person name="Ma L.-J."/>
            <person name="Dead R."/>
            <person name="Young S."/>
            <person name="Zeng Q."/>
            <person name="Koehrsen M."/>
            <person name="Alvarado L."/>
            <person name="Berlin A."/>
            <person name="Chapman S.B."/>
            <person name="Chen Z."/>
            <person name="Freedman E."/>
            <person name="Gellesch M."/>
            <person name="Goldberg J."/>
            <person name="Griggs A."/>
            <person name="Gujja S."/>
            <person name="Heilman E.R."/>
            <person name="Heiman D."/>
            <person name="Hepburn T."/>
            <person name="Howarth C."/>
            <person name="Jen D."/>
            <person name="Larson L."/>
            <person name="Mehta T."/>
            <person name="Neiman D."/>
            <person name="Pearson M."/>
            <person name="Roberts A."/>
            <person name="Saif S."/>
            <person name="Shea T."/>
            <person name="Shenoy N."/>
            <person name="Sisk P."/>
            <person name="Stolte C."/>
            <person name="Sykes S."/>
            <person name="Walk T."/>
            <person name="White J."/>
            <person name="Yandava C."/>
            <person name="Haas B."/>
            <person name="Nusbaum C."/>
            <person name="Birren B."/>
        </authorList>
    </citation>
    <scope>NUCLEOTIDE SEQUENCE [LARGE SCALE GENOMIC DNA]</scope>
    <source>
        <strain evidence="4">ATCC 64411 / 73-15</strain>
    </source>
</reference>
<evidence type="ECO:0000256" key="1">
    <source>
        <dbReference type="SAM" id="MobiDB-lite"/>
    </source>
</evidence>
<reference evidence="3" key="5">
    <citation type="submission" date="2015-06" db="UniProtKB">
        <authorList>
            <consortium name="EnsemblFungi"/>
        </authorList>
    </citation>
    <scope>IDENTIFICATION</scope>
    <source>
        <strain evidence="3">ATCC 64411</strain>
    </source>
</reference>
<evidence type="ECO:0000313" key="2">
    <source>
        <dbReference type="EMBL" id="KLU92545.1"/>
    </source>
</evidence>
<dbReference type="STRING" id="644358.A0A0C4EFE7"/>
<evidence type="ECO:0000313" key="3">
    <source>
        <dbReference type="EnsemblFungi" id="MAPG_11490T0"/>
    </source>
</evidence>
<reference evidence="2" key="1">
    <citation type="submission" date="2010-05" db="EMBL/GenBank/DDBJ databases">
        <title>The Genome Sequence of Magnaporthe poae strain ATCC 64411.</title>
        <authorList>
            <consortium name="The Broad Institute Genome Sequencing Platform"/>
            <consortium name="Broad Institute Genome Sequencing Center for Infectious Disease"/>
            <person name="Ma L.-J."/>
            <person name="Dead R."/>
            <person name="Young S."/>
            <person name="Zeng Q."/>
            <person name="Koehrsen M."/>
            <person name="Alvarado L."/>
            <person name="Berlin A."/>
            <person name="Chapman S.B."/>
            <person name="Chen Z."/>
            <person name="Freedman E."/>
            <person name="Gellesch M."/>
            <person name="Goldberg J."/>
            <person name="Griggs A."/>
            <person name="Gujja S."/>
            <person name="Heilman E.R."/>
            <person name="Heiman D."/>
            <person name="Hepburn T."/>
            <person name="Howarth C."/>
            <person name="Jen D."/>
            <person name="Larson L."/>
            <person name="Mehta T."/>
            <person name="Neiman D."/>
            <person name="Pearson M."/>
            <person name="Roberts A."/>
            <person name="Saif S."/>
            <person name="Shea T."/>
            <person name="Shenoy N."/>
            <person name="Sisk P."/>
            <person name="Stolte C."/>
            <person name="Sykes S."/>
            <person name="Walk T."/>
            <person name="White J."/>
            <person name="Yandava C."/>
            <person name="Haas B."/>
            <person name="Nusbaum C."/>
            <person name="Birren B."/>
        </authorList>
    </citation>
    <scope>NUCLEOTIDE SEQUENCE</scope>
    <source>
        <strain evidence="2">ATCC 64411</strain>
    </source>
</reference>
<dbReference type="VEuPathDB" id="FungiDB:MAPG_11490"/>
<dbReference type="EnsemblFungi" id="MAPG_11490T0">
    <property type="protein sequence ID" value="MAPG_11490T0"/>
    <property type="gene ID" value="MAPG_11490"/>
</dbReference>
<accession>A0A0C4EFE7</accession>